<evidence type="ECO:0000313" key="2">
    <source>
        <dbReference type="Proteomes" id="UP000052023"/>
    </source>
</evidence>
<dbReference type="Proteomes" id="UP000052023">
    <property type="component" value="Unassembled WGS sequence"/>
</dbReference>
<organism evidence="1 2">
    <name type="scientific">Bradyrhizobium retamae</name>
    <dbReference type="NCBI Taxonomy" id="1300035"/>
    <lineage>
        <taxon>Bacteria</taxon>
        <taxon>Pseudomonadati</taxon>
        <taxon>Pseudomonadota</taxon>
        <taxon>Alphaproteobacteria</taxon>
        <taxon>Hyphomicrobiales</taxon>
        <taxon>Nitrobacteraceae</taxon>
        <taxon>Bradyrhizobium</taxon>
    </lineage>
</organism>
<dbReference type="EMBL" id="LLYA01000175">
    <property type="protein sequence ID" value="KRR20879.1"/>
    <property type="molecule type" value="Genomic_DNA"/>
</dbReference>
<comment type="caution">
    <text evidence="1">The sequence shown here is derived from an EMBL/GenBank/DDBJ whole genome shotgun (WGS) entry which is preliminary data.</text>
</comment>
<reference evidence="1 2" key="1">
    <citation type="submission" date="2014-03" db="EMBL/GenBank/DDBJ databases">
        <title>Bradyrhizobium valentinum sp. nov., isolated from effective nodules of Lupinus mariae-josephae, a lupine endemic of basic-lime soils in Eastern Spain.</title>
        <authorList>
            <person name="Duran D."/>
            <person name="Rey L."/>
            <person name="Navarro A."/>
            <person name="Busquets A."/>
            <person name="Imperial J."/>
            <person name="Ruiz-Argueso T."/>
        </authorList>
    </citation>
    <scope>NUCLEOTIDE SEQUENCE [LARGE SCALE GENOMIC DNA]</scope>
    <source>
        <strain evidence="1 2">Ro19</strain>
    </source>
</reference>
<protein>
    <submittedName>
        <fullName evidence="1">Uncharacterized protein</fullName>
    </submittedName>
</protein>
<accession>A0A0R3MRW0</accession>
<keyword evidence="2" id="KW-1185">Reference proteome</keyword>
<proteinExistence type="predicted"/>
<dbReference type="AlphaFoldDB" id="A0A0R3MRW0"/>
<sequence length="84" mass="9154">MEDACLLHNHILELIGGLEGSAHGLPPGPVVGALLFFKMVELIRQQDAAPGRVYPHIQITLLQELLRLLDGSPAAARLRLTRPN</sequence>
<gene>
    <name evidence="1" type="ORF">CQ13_31675</name>
</gene>
<evidence type="ECO:0000313" key="1">
    <source>
        <dbReference type="EMBL" id="KRR20879.1"/>
    </source>
</evidence>
<name>A0A0R3MRW0_9BRAD</name>